<evidence type="ECO:0000256" key="1">
    <source>
        <dbReference type="SAM" id="MobiDB-lite"/>
    </source>
</evidence>
<dbReference type="Proteomes" id="UP000613160">
    <property type="component" value="Unassembled WGS sequence"/>
</dbReference>
<reference evidence="3" key="2">
    <citation type="submission" date="2020-09" db="EMBL/GenBank/DDBJ databases">
        <authorList>
            <person name="Sun Q."/>
            <person name="Zhou Y."/>
        </authorList>
    </citation>
    <scope>NUCLEOTIDE SEQUENCE</scope>
    <source>
        <strain evidence="3">CGMCC 1.15493</strain>
    </source>
</reference>
<evidence type="ECO:0000259" key="2">
    <source>
        <dbReference type="Pfam" id="PF05872"/>
    </source>
</evidence>
<reference evidence="3" key="1">
    <citation type="journal article" date="2014" name="Int. J. Syst. Evol. Microbiol.">
        <title>Complete genome sequence of Corynebacterium casei LMG S-19264T (=DSM 44701T), isolated from a smear-ripened cheese.</title>
        <authorList>
            <consortium name="US DOE Joint Genome Institute (JGI-PGF)"/>
            <person name="Walter F."/>
            <person name="Albersmeier A."/>
            <person name="Kalinowski J."/>
            <person name="Ruckert C."/>
        </authorList>
    </citation>
    <scope>NUCLEOTIDE SEQUENCE</scope>
    <source>
        <strain evidence="3">CGMCC 1.15493</strain>
    </source>
</reference>
<feature type="compositionally biased region" description="Basic and acidic residues" evidence="1">
    <location>
        <begin position="496"/>
        <end position="514"/>
    </location>
</feature>
<accession>A0A916Y2I3</accession>
<dbReference type="SUPFAM" id="SSF52540">
    <property type="entry name" value="P-loop containing nucleoside triphosphate hydrolases"/>
    <property type="match status" value="1"/>
</dbReference>
<keyword evidence="4" id="KW-1185">Reference proteome</keyword>
<dbReference type="InterPro" id="IPR033186">
    <property type="entry name" value="HerA_C"/>
</dbReference>
<name>A0A916Y2I3_9HYPH</name>
<dbReference type="Pfam" id="PF05872">
    <property type="entry name" value="HerA_C"/>
    <property type="match status" value="2"/>
</dbReference>
<dbReference type="InterPro" id="IPR051162">
    <property type="entry name" value="T4SS_component"/>
</dbReference>
<sequence length="563" mass="62022">MLEEGKIFLGASHTGGDLAAQGEYLHLKLANRHGLVTGATGTGKTVTLQILAEGFSEAGVPVFCADIKGDLSGIAMRGEEKDFLTERARVIGLDPYYNDAYPVMFWDIFGEKGHRIRATVAEMGPLLLARLMNLTEAQEGVLNIAFKIADEEGLLLLDLKDLQAMLGHVAENAEEISRLYGNVAKQSVGAIQRSLLVLEQQGAQDFFGEPALKITDLMRTDRDGRGYVNVLAADRLMMNPRLYATFLLWLLSELFEELPEIGDPEKPKLVFFFDEAHLLFDGAPKILTDRIEQVVKLIRSKGVGVYFVTQNPLDMTDSVLAQLGNRVQHALRAYTPREQKAVKTAAETFRANPAFDVYEAITQLGVGEALVSTLGKGGVPSIVERTLIRPPAGRLGPITDEERAGIMARSPVAGLYDETIDPESAYEMLVGRAEAELRREEEQRRLEAAEKARTRSAESERRAEGARRRAEEAEAEAPVQRTRTGFQLPDFGLGGDGRDDAQEVEERAEEEAPRRRSAPRRQSSGYQRQTLTETVMKQVGRTVASTVTSAILRGVLGSLKRGR</sequence>
<dbReference type="InterPro" id="IPR027417">
    <property type="entry name" value="P-loop_NTPase"/>
</dbReference>
<evidence type="ECO:0000313" key="3">
    <source>
        <dbReference type="EMBL" id="GGD27025.1"/>
    </source>
</evidence>
<dbReference type="Gene3D" id="3.40.50.300">
    <property type="entry name" value="P-loop containing nucleotide triphosphate hydrolases"/>
    <property type="match status" value="2"/>
</dbReference>
<comment type="caution">
    <text evidence="3">The sequence shown here is derived from an EMBL/GenBank/DDBJ whole genome shotgun (WGS) entry which is preliminary data.</text>
</comment>
<dbReference type="PANTHER" id="PTHR30121:SF6">
    <property type="entry name" value="SLR6007 PROTEIN"/>
    <property type="match status" value="1"/>
</dbReference>
<dbReference type="RefSeq" id="WP_188852610.1">
    <property type="nucleotide sequence ID" value="NZ_BMJJ01000008.1"/>
</dbReference>
<feature type="compositionally biased region" description="Basic and acidic residues" evidence="1">
    <location>
        <begin position="438"/>
        <end position="472"/>
    </location>
</feature>
<organism evidence="3 4">
    <name type="scientific">Aureimonas glaciei</name>
    <dbReference type="NCBI Taxonomy" id="1776957"/>
    <lineage>
        <taxon>Bacteria</taxon>
        <taxon>Pseudomonadati</taxon>
        <taxon>Pseudomonadota</taxon>
        <taxon>Alphaproteobacteria</taxon>
        <taxon>Hyphomicrobiales</taxon>
        <taxon>Aurantimonadaceae</taxon>
        <taxon>Aureimonas</taxon>
    </lineage>
</organism>
<feature type="region of interest" description="Disordered" evidence="1">
    <location>
        <begin position="438"/>
        <end position="530"/>
    </location>
</feature>
<proteinExistence type="predicted"/>
<dbReference type="EMBL" id="BMJJ01000008">
    <property type="protein sequence ID" value="GGD27025.1"/>
    <property type="molecule type" value="Genomic_DNA"/>
</dbReference>
<dbReference type="AlphaFoldDB" id="A0A916Y2I3"/>
<dbReference type="PANTHER" id="PTHR30121">
    <property type="entry name" value="UNCHARACTERIZED PROTEIN YJGR-RELATED"/>
    <property type="match status" value="1"/>
</dbReference>
<evidence type="ECO:0000313" key="4">
    <source>
        <dbReference type="Proteomes" id="UP000613160"/>
    </source>
</evidence>
<feature type="domain" description="Helicase HerA-like C-terminal" evidence="2">
    <location>
        <begin position="19"/>
        <end position="473"/>
    </location>
</feature>
<gene>
    <name evidence="3" type="ORF">GCM10011335_32580</name>
</gene>
<feature type="domain" description="Helicase HerA-like C-terminal" evidence="2">
    <location>
        <begin position="514"/>
        <end position="560"/>
    </location>
</feature>
<dbReference type="CDD" id="cd01127">
    <property type="entry name" value="TrwB_TraG_TraD_VirD4"/>
    <property type="match status" value="1"/>
</dbReference>
<protein>
    <recommendedName>
        <fullName evidence="2">Helicase HerA-like C-terminal domain-containing protein</fullName>
    </recommendedName>
</protein>